<dbReference type="RefSeq" id="XP_050557376.1">
    <property type="nucleotide sequence ID" value="XM_050701419.1"/>
</dbReference>
<feature type="compositionally biased region" description="Acidic residues" evidence="1">
    <location>
        <begin position="527"/>
        <end position="545"/>
    </location>
</feature>
<gene>
    <name evidence="4" type="primary">LOC118269438</name>
</gene>
<feature type="region of interest" description="Disordered" evidence="1">
    <location>
        <begin position="521"/>
        <end position="601"/>
    </location>
</feature>
<reference evidence="4" key="1">
    <citation type="submission" date="2025-08" db="UniProtKB">
        <authorList>
            <consortium name="RefSeq"/>
        </authorList>
    </citation>
    <scope>IDENTIFICATION</scope>
    <source>
        <tissue evidence="4">Whole larval tissue</tissue>
    </source>
</reference>
<evidence type="ECO:0000313" key="4">
    <source>
        <dbReference type="RefSeq" id="XP_050557376.1"/>
    </source>
</evidence>
<feature type="chain" id="PRO_5040477239" evidence="2">
    <location>
        <begin position="20"/>
        <end position="601"/>
    </location>
</feature>
<accession>A0A9R0E2T4</accession>
<organism evidence="3 4">
    <name type="scientific">Spodoptera frugiperda</name>
    <name type="common">Fall armyworm</name>
    <dbReference type="NCBI Taxonomy" id="7108"/>
    <lineage>
        <taxon>Eukaryota</taxon>
        <taxon>Metazoa</taxon>
        <taxon>Ecdysozoa</taxon>
        <taxon>Arthropoda</taxon>
        <taxon>Hexapoda</taxon>
        <taxon>Insecta</taxon>
        <taxon>Pterygota</taxon>
        <taxon>Neoptera</taxon>
        <taxon>Endopterygota</taxon>
        <taxon>Lepidoptera</taxon>
        <taxon>Glossata</taxon>
        <taxon>Ditrysia</taxon>
        <taxon>Noctuoidea</taxon>
        <taxon>Noctuidae</taxon>
        <taxon>Amphipyrinae</taxon>
        <taxon>Spodoptera</taxon>
    </lineage>
</organism>
<feature type="compositionally biased region" description="Basic residues" evidence="1">
    <location>
        <begin position="566"/>
        <end position="585"/>
    </location>
</feature>
<keyword evidence="2" id="KW-0732">Signal</keyword>
<feature type="region of interest" description="Disordered" evidence="1">
    <location>
        <begin position="23"/>
        <end position="52"/>
    </location>
</feature>
<feature type="compositionally biased region" description="Polar residues" evidence="1">
    <location>
        <begin position="41"/>
        <end position="52"/>
    </location>
</feature>
<keyword evidence="3" id="KW-1185">Reference proteome</keyword>
<evidence type="ECO:0000313" key="3">
    <source>
        <dbReference type="Proteomes" id="UP000829999"/>
    </source>
</evidence>
<feature type="signal peptide" evidence="2">
    <location>
        <begin position="1"/>
        <end position="19"/>
    </location>
</feature>
<dbReference type="GeneID" id="118269438"/>
<dbReference type="Proteomes" id="UP000829999">
    <property type="component" value="Chromosome 2"/>
</dbReference>
<evidence type="ECO:0000256" key="2">
    <source>
        <dbReference type="SAM" id="SignalP"/>
    </source>
</evidence>
<sequence>MRNLLLAYFICANINLAIFTKDDKGSRDDDEDDGVHYLKDNQGSSNNLDQSESSCWMTLNTPQLFDAMDAIDDRYNETRNSVQKALMERNFDQTMIQGLVDSRGAALREVHKLVHKGAVIPSGLHLGGQCMLRMIDSLMFFHRMKLRNHTHFRVTDLHNDITNLMMTATLSLYDLHLQGAYERTLTDTDPSVLIYAPSFGEVEFLLRNVVYTMEGRYRINDSRLTIELVTSTVTVHEVLMTYVTQAIESASISVGPENMGDFLRRLKNDLDIWMKEYFNDYLIYVNLARIDNIKELEKYDKEKTIALQEYMDASIALIKARVQKLNAQIINIPNFTLKSIHGLQIRLFDGTLHGLDSMYRRSVPTGVKFLQLRKVDAIVGFSALKVVYKYEAIIPTGVPPLSGELTMTANEAAAYLGLLAVKDPDTVDLDIYFLDEMKPGSLTVEGPANTLISNFKHLLEHEILTLMSASLIHGIEMLQSLPHCAPFVPGQLVTKKPPEQDYTIIKLLNISDTKQDKEVLNHHDSTNDDVDESLSSLSDDDNDDDSNSKEYSARKNNPSKALFGRSKNKKKTKKYTTAKISKKISNKNIEDTRNITKRNYA</sequence>
<proteinExistence type="predicted"/>
<evidence type="ECO:0000256" key="1">
    <source>
        <dbReference type="SAM" id="MobiDB-lite"/>
    </source>
</evidence>
<dbReference type="AlphaFoldDB" id="A0A9R0E2T4"/>
<dbReference type="OrthoDB" id="7480311at2759"/>
<name>A0A9R0E2T4_SPOFR</name>
<protein>
    <submittedName>
        <fullName evidence="4">Uncharacterized protein LOC118269438</fullName>
    </submittedName>
</protein>